<dbReference type="EMBL" id="JAVHJO010000004">
    <property type="protein sequence ID" value="KAK6540647.1"/>
    <property type="molecule type" value="Genomic_DNA"/>
</dbReference>
<keyword evidence="4 7" id="KW-1133">Transmembrane helix</keyword>
<evidence type="ECO:0000256" key="6">
    <source>
        <dbReference type="RuleBase" id="RU000477"/>
    </source>
</evidence>
<dbReference type="Pfam" id="PF00230">
    <property type="entry name" value="MIP"/>
    <property type="match status" value="1"/>
</dbReference>
<dbReference type="InterPro" id="IPR034294">
    <property type="entry name" value="Aquaporin_transptr"/>
</dbReference>
<dbReference type="GO" id="GO:0015250">
    <property type="term" value="F:water channel activity"/>
    <property type="evidence" value="ECO:0007669"/>
    <property type="project" value="TreeGrafter"/>
</dbReference>
<dbReference type="GO" id="GO:0005886">
    <property type="term" value="C:plasma membrane"/>
    <property type="evidence" value="ECO:0007669"/>
    <property type="project" value="TreeGrafter"/>
</dbReference>
<reference evidence="8 9" key="1">
    <citation type="submission" date="2019-10" db="EMBL/GenBank/DDBJ databases">
        <authorList>
            <person name="Palmer J.M."/>
        </authorList>
    </citation>
    <scope>NUCLEOTIDE SEQUENCE [LARGE SCALE GENOMIC DNA]</scope>
    <source>
        <strain evidence="8 9">TWF694</strain>
    </source>
</reference>
<feature type="transmembrane region" description="Helical" evidence="7">
    <location>
        <begin position="56"/>
        <end position="79"/>
    </location>
</feature>
<evidence type="ECO:0000256" key="7">
    <source>
        <dbReference type="SAM" id="Phobius"/>
    </source>
</evidence>
<evidence type="ECO:0000256" key="2">
    <source>
        <dbReference type="ARBA" id="ARBA00006175"/>
    </source>
</evidence>
<name>A0AAV9XEY0_9PEZI</name>
<dbReference type="InterPro" id="IPR000425">
    <property type="entry name" value="MIP"/>
</dbReference>
<comment type="caution">
    <text evidence="8">The sequence shown here is derived from an EMBL/GenBank/DDBJ whole genome shotgun (WGS) entry which is preliminary data.</text>
</comment>
<evidence type="ECO:0000256" key="5">
    <source>
        <dbReference type="ARBA" id="ARBA00023136"/>
    </source>
</evidence>
<evidence type="ECO:0000313" key="8">
    <source>
        <dbReference type="EMBL" id="KAK6540647.1"/>
    </source>
</evidence>
<dbReference type="Gene3D" id="1.20.1080.10">
    <property type="entry name" value="Glycerol uptake facilitator protein"/>
    <property type="match status" value="1"/>
</dbReference>
<comment type="subcellular location">
    <subcellularLocation>
        <location evidence="1">Membrane</location>
        <topology evidence="1">Multi-pass membrane protein</topology>
    </subcellularLocation>
</comment>
<evidence type="ECO:0000256" key="1">
    <source>
        <dbReference type="ARBA" id="ARBA00004141"/>
    </source>
</evidence>
<evidence type="ECO:0000256" key="4">
    <source>
        <dbReference type="ARBA" id="ARBA00022989"/>
    </source>
</evidence>
<proteinExistence type="inferred from homology"/>
<keyword evidence="9" id="KW-1185">Reference proteome</keyword>
<evidence type="ECO:0000313" key="9">
    <source>
        <dbReference type="Proteomes" id="UP001365542"/>
    </source>
</evidence>
<keyword evidence="3 6" id="KW-0812">Transmembrane</keyword>
<dbReference type="PRINTS" id="PR00783">
    <property type="entry name" value="MINTRINSICP"/>
</dbReference>
<gene>
    <name evidence="8" type="ORF">TWF694_008042</name>
</gene>
<dbReference type="Proteomes" id="UP001365542">
    <property type="component" value="Unassembled WGS sequence"/>
</dbReference>
<feature type="transmembrane region" description="Helical" evidence="7">
    <location>
        <begin position="99"/>
        <end position="119"/>
    </location>
</feature>
<dbReference type="PANTHER" id="PTHR19139">
    <property type="entry name" value="AQUAPORIN TRANSPORTER"/>
    <property type="match status" value="1"/>
</dbReference>
<accession>A0AAV9XEY0</accession>
<dbReference type="InterPro" id="IPR023271">
    <property type="entry name" value="Aquaporin-like"/>
</dbReference>
<organism evidence="8 9">
    <name type="scientific">Orbilia ellipsospora</name>
    <dbReference type="NCBI Taxonomy" id="2528407"/>
    <lineage>
        <taxon>Eukaryota</taxon>
        <taxon>Fungi</taxon>
        <taxon>Dikarya</taxon>
        <taxon>Ascomycota</taxon>
        <taxon>Pezizomycotina</taxon>
        <taxon>Orbiliomycetes</taxon>
        <taxon>Orbiliales</taxon>
        <taxon>Orbiliaceae</taxon>
        <taxon>Orbilia</taxon>
    </lineage>
</organism>
<dbReference type="SUPFAM" id="SSF81338">
    <property type="entry name" value="Aquaporin-like"/>
    <property type="match status" value="1"/>
</dbReference>
<keyword evidence="6" id="KW-0813">Transport</keyword>
<keyword evidence="5 7" id="KW-0472">Membrane</keyword>
<dbReference type="PANTHER" id="PTHR19139:SF199">
    <property type="entry name" value="MIP17260P"/>
    <property type="match status" value="1"/>
</dbReference>
<evidence type="ECO:0000256" key="3">
    <source>
        <dbReference type="ARBA" id="ARBA00022692"/>
    </source>
</evidence>
<feature type="transmembrane region" description="Helical" evidence="7">
    <location>
        <begin position="28"/>
        <end position="49"/>
    </location>
</feature>
<dbReference type="AlphaFoldDB" id="A0AAV9XEY0"/>
<sequence length="165" mass="17743">MTAAGLVSAILPGPLAVATRLGGGCSITRGLFLEMFLTAELVFTIFMLANEKTKATFLAPIGIGLALFLAELAGVYYTGGSLNPARSFGPAVVLHSFDGYHWIYWIGPFLGSALATAFYKFIKILEYETANPIQDADLDGARIAKELEEARASHNETSRRPIVTL</sequence>
<protein>
    <recommendedName>
        <fullName evidence="10">Aquaporin-like protein</fullName>
    </recommendedName>
</protein>
<comment type="similarity">
    <text evidence="2 6">Belongs to the MIP/aquaporin (TC 1.A.8) family.</text>
</comment>
<evidence type="ECO:0008006" key="10">
    <source>
        <dbReference type="Google" id="ProtNLM"/>
    </source>
</evidence>